<evidence type="ECO:0000313" key="1">
    <source>
        <dbReference type="EMBL" id="CEG08316.1"/>
    </source>
</evidence>
<keyword evidence="2" id="KW-1185">Reference proteome</keyword>
<dbReference type="Proteomes" id="UP000035762">
    <property type="component" value="Unassembled WGS sequence"/>
</dbReference>
<dbReference type="EMBL" id="CCAZ020000001">
    <property type="protein sequence ID" value="CEG08316.1"/>
    <property type="molecule type" value="Genomic_DNA"/>
</dbReference>
<sequence>MSASGTSRNNPVAYPSRVEVLTMPACAVDMPKDEPINATRICGADRLVTMTPVARAPSRMKERETVC</sequence>
<evidence type="ECO:0000313" key="2">
    <source>
        <dbReference type="Proteomes" id="UP000035762"/>
    </source>
</evidence>
<reference evidence="1 2" key="1">
    <citation type="journal article" date="2014" name="Genome Announc.">
        <title>Genome Sequence of Afipia felis Strain 76713, Isolated in Hospital Water Using an Amoeba Co-Culture Procedure.</title>
        <authorList>
            <person name="Benamar S."/>
            <person name="La Scola B."/>
            <person name="Croce O."/>
        </authorList>
    </citation>
    <scope>NUCLEOTIDE SEQUENCE [LARGE SCALE GENOMIC DNA]</scope>
    <source>
        <strain evidence="1 2">76713</strain>
    </source>
</reference>
<protein>
    <submittedName>
        <fullName evidence="1">Uncharacterized protein</fullName>
    </submittedName>
</protein>
<name>A0A090MLQ0_AFIFE</name>
<gene>
    <name evidence="1" type="ORF">BN961_01730</name>
</gene>
<proteinExistence type="predicted"/>
<dbReference type="STRING" id="1035.BN961_01730"/>
<dbReference type="AlphaFoldDB" id="A0A090MLQ0"/>
<accession>A0A090MLQ0</accession>
<organism evidence="1 2">
    <name type="scientific">Afipia felis</name>
    <name type="common">Cat scratch disease bacillus</name>
    <dbReference type="NCBI Taxonomy" id="1035"/>
    <lineage>
        <taxon>Bacteria</taxon>
        <taxon>Pseudomonadati</taxon>
        <taxon>Pseudomonadota</taxon>
        <taxon>Alphaproteobacteria</taxon>
        <taxon>Hyphomicrobiales</taxon>
        <taxon>Nitrobacteraceae</taxon>
        <taxon>Afipia</taxon>
    </lineage>
</organism>
<comment type="caution">
    <text evidence="1">The sequence shown here is derived from an EMBL/GenBank/DDBJ whole genome shotgun (WGS) entry which is preliminary data.</text>
</comment>